<dbReference type="AlphaFoldDB" id="A0A8J6Z4J8"/>
<dbReference type="InterPro" id="IPR003721">
    <property type="entry name" value="Pantoate_ligase"/>
</dbReference>
<dbReference type="UniPathway" id="UPA00028">
    <property type="reaction ID" value="UER00005"/>
</dbReference>
<dbReference type="GO" id="GO:0005829">
    <property type="term" value="C:cytosol"/>
    <property type="evidence" value="ECO:0007669"/>
    <property type="project" value="TreeGrafter"/>
</dbReference>
<dbReference type="NCBIfam" id="TIGR00018">
    <property type="entry name" value="panC"/>
    <property type="match status" value="1"/>
</dbReference>
<feature type="binding site" evidence="8">
    <location>
        <begin position="31"/>
        <end position="38"/>
    </location>
    <ligand>
        <name>ATP</name>
        <dbReference type="ChEBI" id="CHEBI:30616"/>
    </ligand>
</feature>
<evidence type="ECO:0000256" key="5">
    <source>
        <dbReference type="ARBA" id="ARBA00022741"/>
    </source>
</evidence>
<dbReference type="PANTHER" id="PTHR21299">
    <property type="entry name" value="CYTIDYLATE KINASE/PANTOATE-BETA-ALANINE LIGASE"/>
    <property type="match status" value="1"/>
</dbReference>
<dbReference type="InterPro" id="IPR014729">
    <property type="entry name" value="Rossmann-like_a/b/a_fold"/>
</dbReference>
<feature type="active site" description="Proton donor" evidence="8">
    <location>
        <position position="38"/>
    </location>
</feature>
<accession>A0A8J6Z4J8</accession>
<dbReference type="GO" id="GO:0015940">
    <property type="term" value="P:pantothenate biosynthetic process"/>
    <property type="evidence" value="ECO:0007669"/>
    <property type="project" value="UniProtKB-UniRule"/>
</dbReference>
<dbReference type="NCBIfam" id="TIGR00125">
    <property type="entry name" value="cyt_tran_rel"/>
    <property type="match status" value="1"/>
</dbReference>
<comment type="function">
    <text evidence="8">Catalyzes the condensation of pantoate with beta-alanine in an ATP-dependent reaction via a pantoyl-adenylate intermediate.</text>
</comment>
<evidence type="ECO:0000256" key="6">
    <source>
        <dbReference type="ARBA" id="ARBA00022840"/>
    </source>
</evidence>
<feature type="binding site" evidence="8">
    <location>
        <begin position="148"/>
        <end position="151"/>
    </location>
    <ligand>
        <name>ATP</name>
        <dbReference type="ChEBI" id="CHEBI:30616"/>
    </ligand>
</feature>
<dbReference type="FunFam" id="3.40.50.620:FF:000013">
    <property type="entry name" value="Pantothenate synthetase"/>
    <property type="match status" value="1"/>
</dbReference>
<dbReference type="SUPFAM" id="SSF52374">
    <property type="entry name" value="Nucleotidylyl transferase"/>
    <property type="match status" value="1"/>
</dbReference>
<dbReference type="Proteomes" id="UP000609121">
    <property type="component" value="Unassembled WGS sequence"/>
</dbReference>
<dbReference type="RefSeq" id="WP_193178812.1">
    <property type="nucleotide sequence ID" value="NZ_JACVXA010000001.1"/>
</dbReference>
<name>A0A8J6Z4J8_9RHOB</name>
<keyword evidence="3 8" id="KW-0436">Ligase</keyword>
<organism evidence="9 10">
    <name type="scientific">Mangrovicoccus algicola</name>
    <dbReference type="NCBI Taxonomy" id="2771008"/>
    <lineage>
        <taxon>Bacteria</taxon>
        <taxon>Pseudomonadati</taxon>
        <taxon>Pseudomonadota</taxon>
        <taxon>Alphaproteobacteria</taxon>
        <taxon>Rhodobacterales</taxon>
        <taxon>Paracoccaceae</taxon>
        <taxon>Mangrovicoccus</taxon>
    </lineage>
</organism>
<feature type="binding site" evidence="8">
    <location>
        <position position="62"/>
    </location>
    <ligand>
        <name>(R)-pantoate</name>
        <dbReference type="ChEBI" id="CHEBI:15980"/>
    </ligand>
</feature>
<evidence type="ECO:0000256" key="3">
    <source>
        <dbReference type="ARBA" id="ARBA00022598"/>
    </source>
</evidence>
<comment type="subunit">
    <text evidence="8">Homodimer.</text>
</comment>
<dbReference type="EMBL" id="JACVXA010000001">
    <property type="protein sequence ID" value="MBE3636626.1"/>
    <property type="molecule type" value="Genomic_DNA"/>
</dbReference>
<evidence type="ECO:0000256" key="4">
    <source>
        <dbReference type="ARBA" id="ARBA00022655"/>
    </source>
</evidence>
<dbReference type="GO" id="GO:0004592">
    <property type="term" value="F:pantoate-beta-alanine ligase activity"/>
    <property type="evidence" value="ECO:0007669"/>
    <property type="project" value="UniProtKB-UniRule"/>
</dbReference>
<feature type="binding site" evidence="8">
    <location>
        <position position="154"/>
    </location>
    <ligand>
        <name>(R)-pantoate</name>
        <dbReference type="ChEBI" id="CHEBI:15980"/>
    </ligand>
</feature>
<dbReference type="InterPro" id="IPR042176">
    <property type="entry name" value="Pantoate_ligase_C"/>
</dbReference>
<dbReference type="EC" id="6.3.2.1" evidence="8"/>
<evidence type="ECO:0000313" key="9">
    <source>
        <dbReference type="EMBL" id="MBE3636626.1"/>
    </source>
</evidence>
<feature type="binding site" evidence="8">
    <location>
        <position position="62"/>
    </location>
    <ligand>
        <name>beta-alanine</name>
        <dbReference type="ChEBI" id="CHEBI:57966"/>
    </ligand>
</feature>
<dbReference type="Gene3D" id="3.30.1300.10">
    <property type="entry name" value="Pantoate-beta-alanine ligase, C-terminal domain"/>
    <property type="match status" value="1"/>
</dbReference>
<evidence type="ECO:0000256" key="1">
    <source>
        <dbReference type="ARBA" id="ARBA00004990"/>
    </source>
</evidence>
<comment type="subcellular location">
    <subcellularLocation>
        <location evidence="8">Cytoplasm</location>
    </subcellularLocation>
</comment>
<feature type="binding site" evidence="8">
    <location>
        <position position="177"/>
    </location>
    <ligand>
        <name>ATP</name>
        <dbReference type="ChEBI" id="CHEBI:30616"/>
    </ligand>
</feature>
<comment type="similarity">
    <text evidence="2 8">Belongs to the pantothenate synthetase family.</text>
</comment>
<comment type="caution">
    <text evidence="9">The sequence shown here is derived from an EMBL/GenBank/DDBJ whole genome shotgun (WGS) entry which is preliminary data.</text>
</comment>
<comment type="pathway">
    <text evidence="1 8">Cofactor biosynthesis; (R)-pantothenate biosynthesis; (R)-pantothenate from (R)-pantoate and beta-alanine: step 1/1.</text>
</comment>
<feature type="binding site" evidence="8">
    <location>
        <begin position="185"/>
        <end position="188"/>
    </location>
    <ligand>
        <name>ATP</name>
        <dbReference type="ChEBI" id="CHEBI:30616"/>
    </ligand>
</feature>
<comment type="catalytic activity">
    <reaction evidence="7 8">
        <text>(R)-pantoate + beta-alanine + ATP = (R)-pantothenate + AMP + diphosphate + H(+)</text>
        <dbReference type="Rhea" id="RHEA:10912"/>
        <dbReference type="ChEBI" id="CHEBI:15378"/>
        <dbReference type="ChEBI" id="CHEBI:15980"/>
        <dbReference type="ChEBI" id="CHEBI:29032"/>
        <dbReference type="ChEBI" id="CHEBI:30616"/>
        <dbReference type="ChEBI" id="CHEBI:33019"/>
        <dbReference type="ChEBI" id="CHEBI:57966"/>
        <dbReference type="ChEBI" id="CHEBI:456215"/>
        <dbReference type="EC" id="6.3.2.1"/>
    </reaction>
</comment>
<dbReference type="GO" id="GO:0005524">
    <property type="term" value="F:ATP binding"/>
    <property type="evidence" value="ECO:0007669"/>
    <property type="project" value="UniProtKB-KW"/>
</dbReference>
<keyword evidence="4 8" id="KW-0566">Pantothenate biosynthesis</keyword>
<comment type="miscellaneous">
    <text evidence="8">The reaction proceeds by a bi uni uni bi ping pong mechanism.</text>
</comment>
<dbReference type="CDD" id="cd00560">
    <property type="entry name" value="PanC"/>
    <property type="match status" value="1"/>
</dbReference>
<dbReference type="Gene3D" id="3.40.50.620">
    <property type="entry name" value="HUPs"/>
    <property type="match status" value="1"/>
</dbReference>
<protein>
    <recommendedName>
        <fullName evidence="8">Pantothenate synthetase</fullName>
        <shortName evidence="8">PS</shortName>
        <ecNumber evidence="8">6.3.2.1</ecNumber>
    </recommendedName>
    <alternativeName>
        <fullName evidence="8">Pantoate--beta-alanine ligase</fullName>
    </alternativeName>
    <alternativeName>
        <fullName evidence="8">Pantoate-activating enzyme</fullName>
    </alternativeName>
</protein>
<dbReference type="InterPro" id="IPR004821">
    <property type="entry name" value="Cyt_trans-like"/>
</dbReference>
<dbReference type="PANTHER" id="PTHR21299:SF1">
    <property type="entry name" value="PANTOATE--BETA-ALANINE LIGASE"/>
    <property type="match status" value="1"/>
</dbReference>
<evidence type="ECO:0000256" key="2">
    <source>
        <dbReference type="ARBA" id="ARBA00009256"/>
    </source>
</evidence>
<keyword evidence="6 8" id="KW-0067">ATP-binding</keyword>
<evidence type="ECO:0000256" key="8">
    <source>
        <dbReference type="HAMAP-Rule" id="MF_00158"/>
    </source>
</evidence>
<keyword evidence="8" id="KW-0963">Cytoplasm</keyword>
<dbReference type="HAMAP" id="MF_00158">
    <property type="entry name" value="PanC"/>
    <property type="match status" value="1"/>
</dbReference>
<sequence>MDICRSKTGIRRAIATMRAAGAERIGFVPTMGALHEGHLSLVRMAKARGDRVVVSVFVNPTQFEDPADLAKYPRDDARDLDLLRAEGVDAVFLPGVEEMYPEGAQTIVETTTLSKVLIGALRPGHFRGVATVVTKLFNIVGPDFAVFGEKDYQQLAVIRTMVRDLDMPVEILGHPILRETDGLAMSSRNVRLDPAHRAEATVLSRALDRAEALAARPVTAEELQAEIALTLAEAPAAEVETIDIQDAATLADLSGALERPAVILLAVRFGPVLLIDNRVVTPA</sequence>
<dbReference type="Pfam" id="PF02569">
    <property type="entry name" value="Pantoate_ligase"/>
    <property type="match status" value="1"/>
</dbReference>
<evidence type="ECO:0000313" key="10">
    <source>
        <dbReference type="Proteomes" id="UP000609121"/>
    </source>
</evidence>
<proteinExistence type="inferred from homology"/>
<keyword evidence="10" id="KW-1185">Reference proteome</keyword>
<gene>
    <name evidence="8" type="primary">panC</name>
    <name evidence="9" type="ORF">ICN82_00235</name>
</gene>
<keyword evidence="5 8" id="KW-0547">Nucleotide-binding</keyword>
<evidence type="ECO:0000256" key="7">
    <source>
        <dbReference type="ARBA" id="ARBA00048258"/>
    </source>
</evidence>
<reference evidence="9" key="1">
    <citation type="submission" date="2020-09" db="EMBL/GenBank/DDBJ databases">
        <title>A novel bacterium of genus Mangrovicoccus, isolated from South China Sea.</title>
        <authorList>
            <person name="Huang H."/>
            <person name="Mo K."/>
            <person name="Hu Y."/>
        </authorList>
    </citation>
    <scope>NUCLEOTIDE SEQUENCE</scope>
    <source>
        <strain evidence="9">HB182678</strain>
    </source>
</reference>